<keyword evidence="7" id="KW-0539">Nucleus</keyword>
<dbReference type="InterPro" id="IPR007219">
    <property type="entry name" value="XnlR_reg_dom"/>
</dbReference>
<keyword evidence="4" id="KW-0862">Zinc</keyword>
<dbReference type="Pfam" id="PF00172">
    <property type="entry name" value="Zn_clus"/>
    <property type="match status" value="1"/>
</dbReference>
<organism evidence="12 13">
    <name type="scientific">Fusarium heterosporum</name>
    <dbReference type="NCBI Taxonomy" id="42747"/>
    <lineage>
        <taxon>Eukaryota</taxon>
        <taxon>Fungi</taxon>
        <taxon>Dikarya</taxon>
        <taxon>Ascomycota</taxon>
        <taxon>Pezizomycotina</taxon>
        <taxon>Sordariomycetes</taxon>
        <taxon>Hypocreomycetidae</taxon>
        <taxon>Hypocreales</taxon>
        <taxon>Nectriaceae</taxon>
        <taxon>Fusarium</taxon>
        <taxon>Fusarium heterosporum species complex</taxon>
    </lineage>
</organism>
<keyword evidence="6" id="KW-0804">Transcription</keyword>
<name>A0A8H5WJI0_FUSHE</name>
<dbReference type="SUPFAM" id="SSF57667">
    <property type="entry name" value="beta-beta-alpha zinc fingers"/>
    <property type="match status" value="1"/>
</dbReference>
<dbReference type="Pfam" id="PF04082">
    <property type="entry name" value="Fungal_trans"/>
    <property type="match status" value="1"/>
</dbReference>
<keyword evidence="2" id="KW-0677">Repeat</keyword>
<keyword evidence="3 8" id="KW-0863">Zinc-finger</keyword>
<evidence type="ECO:0000256" key="5">
    <source>
        <dbReference type="ARBA" id="ARBA00023015"/>
    </source>
</evidence>
<dbReference type="PROSITE" id="PS00028">
    <property type="entry name" value="ZINC_FINGER_C2H2_1"/>
    <property type="match status" value="2"/>
</dbReference>
<keyword evidence="13" id="KW-1185">Reference proteome</keyword>
<evidence type="ECO:0000313" key="12">
    <source>
        <dbReference type="EMBL" id="KAF5660860.1"/>
    </source>
</evidence>
<evidence type="ECO:0000256" key="6">
    <source>
        <dbReference type="ARBA" id="ARBA00023163"/>
    </source>
</evidence>
<evidence type="ECO:0000256" key="2">
    <source>
        <dbReference type="ARBA" id="ARBA00022737"/>
    </source>
</evidence>
<dbReference type="InterPro" id="IPR001138">
    <property type="entry name" value="Zn2Cys6_DnaBD"/>
</dbReference>
<evidence type="ECO:0000256" key="3">
    <source>
        <dbReference type="ARBA" id="ARBA00022771"/>
    </source>
</evidence>
<feature type="domain" description="C2H2-type" evidence="11">
    <location>
        <begin position="32"/>
        <end position="59"/>
    </location>
</feature>
<proteinExistence type="predicted"/>
<dbReference type="PROSITE" id="PS50048">
    <property type="entry name" value="ZN2_CY6_FUNGAL_2"/>
    <property type="match status" value="1"/>
</dbReference>
<accession>A0A8H5WJI0</accession>
<dbReference type="PROSITE" id="PS00463">
    <property type="entry name" value="ZN2_CY6_FUNGAL_1"/>
    <property type="match status" value="1"/>
</dbReference>
<feature type="region of interest" description="Disordered" evidence="9">
    <location>
        <begin position="790"/>
        <end position="822"/>
    </location>
</feature>
<feature type="compositionally biased region" description="Polar residues" evidence="9">
    <location>
        <begin position="790"/>
        <end position="807"/>
    </location>
</feature>
<evidence type="ECO:0000256" key="9">
    <source>
        <dbReference type="SAM" id="MobiDB-lite"/>
    </source>
</evidence>
<protein>
    <submittedName>
        <fullName evidence="12">Transcription factor</fullName>
    </submittedName>
</protein>
<evidence type="ECO:0000259" key="11">
    <source>
        <dbReference type="PROSITE" id="PS50157"/>
    </source>
</evidence>
<dbReference type="SUPFAM" id="SSF57701">
    <property type="entry name" value="Zn2/Cys6 DNA-binding domain"/>
    <property type="match status" value="1"/>
</dbReference>
<sequence>MEKFQCEQCPRSFKRQEHLRRHQKIHETHKRFECDICHKGFTRSDILHKHISIHDHPAAFVSARRDAARKRACLECARAREKCTRNMPCQRCSIKSLSCNYPDNADRQQMISPPQADNMSLAQSDDSTGLRSNMHNMPSDIHLSISPQEGVDTHESQYDENNQDTAMPQSQPFEYDLGPCDIDWDFPMNWLPYNNGIETNYLSILGIDNNIAATGSLPPSCGNAPVMDHAASNIPILGTTPQTTSTVASTSHGNGAAASPQLSMSSDRTIPGDLYATSSNGARRPCTDRSRQLFPPLGVQGCSKLCPVSQDSTLRSQSNSWEFPDLDNISIQDAEGVRESAISEATYAKMYDSFENTCLESGIFRNEFTSSEFPPLAILDYCIKLFFEHFSPIFPLVHPNTTDINANWVLTLAICAIGSQYSATQEIDACVLPFQEFLRRVLVVQLHLENSEVDTPLAQALVLSQVGLAYYGTSKSRHTGYQRIGDLHKVIKLYRRSHTQVTSDVKARINQRGANIHREWRAWIEEETLRRLCYFIWLLDRMGCYFFDDHHAATFDVQDIKLPHDGLWSQTCSLDWSKLYRRVEDNPSLLSAVNTIFRDRTAKTDLGEFSRILLLHAVYQEYSSVNTYFKRPLSSWMPQNNPDRQTEDINLLDSDSNWRNAALDCVDTLHWAANATIASLLGAEHPTVLHLHFSRVVLLVPRKMLMTLANYLKAPESEKKMASNQQRALQAEREISEWAQQDVSKARLAALHCGCFLWHIRRYSKMASYEPPCVFWATLTLWAYSVYSSKPTRSSGQERSGSITRNASPDHSRIYSDDDSPTFIRLDRPNDDEMVQLFVRTGVLKAYISGVGDIYASDAPARVLKEGRKILESVSLAWGRSTEYMDLLKALG</sequence>
<dbReference type="InterPro" id="IPR036864">
    <property type="entry name" value="Zn2-C6_fun-type_DNA-bd_sf"/>
</dbReference>
<feature type="compositionally biased region" description="Polar residues" evidence="9">
    <location>
        <begin position="159"/>
        <end position="171"/>
    </location>
</feature>
<feature type="region of interest" description="Disordered" evidence="9">
    <location>
        <begin position="150"/>
        <end position="171"/>
    </location>
</feature>
<dbReference type="OrthoDB" id="10018191at2759"/>
<dbReference type="AlphaFoldDB" id="A0A8H5WJI0"/>
<evidence type="ECO:0000256" key="7">
    <source>
        <dbReference type="ARBA" id="ARBA00023242"/>
    </source>
</evidence>
<dbReference type="GO" id="GO:0008270">
    <property type="term" value="F:zinc ion binding"/>
    <property type="evidence" value="ECO:0007669"/>
    <property type="project" value="UniProtKB-KW"/>
</dbReference>
<comment type="caution">
    <text evidence="12">The sequence shown here is derived from an EMBL/GenBank/DDBJ whole genome shotgun (WGS) entry which is preliminary data.</text>
</comment>
<gene>
    <name evidence="12" type="ORF">FHETE_8711</name>
</gene>
<dbReference type="InterPro" id="IPR036236">
    <property type="entry name" value="Znf_C2H2_sf"/>
</dbReference>
<dbReference type="GO" id="GO:0003677">
    <property type="term" value="F:DNA binding"/>
    <property type="evidence" value="ECO:0007669"/>
    <property type="project" value="InterPro"/>
</dbReference>
<feature type="domain" description="C2H2-type" evidence="11">
    <location>
        <begin position="4"/>
        <end position="31"/>
    </location>
</feature>
<evidence type="ECO:0000256" key="4">
    <source>
        <dbReference type="ARBA" id="ARBA00022833"/>
    </source>
</evidence>
<dbReference type="PROSITE" id="PS50157">
    <property type="entry name" value="ZINC_FINGER_C2H2_2"/>
    <property type="match status" value="2"/>
</dbReference>
<dbReference type="GO" id="GO:0006351">
    <property type="term" value="P:DNA-templated transcription"/>
    <property type="evidence" value="ECO:0007669"/>
    <property type="project" value="InterPro"/>
</dbReference>
<feature type="domain" description="Zn(2)-C6 fungal-type" evidence="10">
    <location>
        <begin position="72"/>
        <end position="101"/>
    </location>
</feature>
<evidence type="ECO:0000313" key="13">
    <source>
        <dbReference type="Proteomes" id="UP000567885"/>
    </source>
</evidence>
<dbReference type="Proteomes" id="UP000567885">
    <property type="component" value="Unassembled WGS sequence"/>
</dbReference>
<dbReference type="EMBL" id="JAAGWQ010000188">
    <property type="protein sequence ID" value="KAF5660860.1"/>
    <property type="molecule type" value="Genomic_DNA"/>
</dbReference>
<dbReference type="SMART" id="SM00066">
    <property type="entry name" value="GAL4"/>
    <property type="match status" value="1"/>
</dbReference>
<dbReference type="FunFam" id="3.30.160.60:FF:000100">
    <property type="entry name" value="Zinc finger 45-like"/>
    <property type="match status" value="1"/>
</dbReference>
<dbReference type="Gene3D" id="4.10.240.10">
    <property type="entry name" value="Zn(2)-C6 fungal-type DNA-binding domain"/>
    <property type="match status" value="1"/>
</dbReference>
<feature type="region of interest" description="Disordered" evidence="9">
    <location>
        <begin position="243"/>
        <end position="268"/>
    </location>
</feature>
<evidence type="ECO:0000256" key="8">
    <source>
        <dbReference type="PROSITE-ProRule" id="PRU00042"/>
    </source>
</evidence>
<dbReference type="Gene3D" id="3.30.160.60">
    <property type="entry name" value="Classic Zinc Finger"/>
    <property type="match status" value="2"/>
</dbReference>
<evidence type="ECO:0000256" key="1">
    <source>
        <dbReference type="ARBA" id="ARBA00022723"/>
    </source>
</evidence>
<dbReference type="PANTHER" id="PTHR47660:SF7">
    <property type="entry name" value="TRANSCRIPTION FACTOR WITH C2H2 AND ZN(2)-CYS(6) DNA BINDING DOMAIN (EUROFUNG)"/>
    <property type="match status" value="1"/>
</dbReference>
<dbReference type="SMART" id="SM00355">
    <property type="entry name" value="ZnF_C2H2"/>
    <property type="match status" value="2"/>
</dbReference>
<dbReference type="CDD" id="cd12148">
    <property type="entry name" value="fungal_TF_MHR"/>
    <property type="match status" value="1"/>
</dbReference>
<keyword evidence="1" id="KW-0479">Metal-binding</keyword>
<dbReference type="PANTHER" id="PTHR47660">
    <property type="entry name" value="TRANSCRIPTION FACTOR WITH C2H2 AND ZN(2)-CYS(6) DNA BINDING DOMAIN (EUROFUNG)-RELATED-RELATED"/>
    <property type="match status" value="1"/>
</dbReference>
<dbReference type="GO" id="GO:0000981">
    <property type="term" value="F:DNA-binding transcription factor activity, RNA polymerase II-specific"/>
    <property type="evidence" value="ECO:0007669"/>
    <property type="project" value="InterPro"/>
</dbReference>
<dbReference type="InterPro" id="IPR013087">
    <property type="entry name" value="Znf_C2H2_type"/>
</dbReference>
<reference evidence="12 13" key="1">
    <citation type="submission" date="2020-05" db="EMBL/GenBank/DDBJ databases">
        <title>Identification and distribution of gene clusters putatively required for synthesis of sphingolipid metabolism inhibitors in phylogenetically diverse species of the filamentous fungus Fusarium.</title>
        <authorList>
            <person name="Kim H.-S."/>
            <person name="Busman M."/>
            <person name="Brown D.W."/>
            <person name="Divon H."/>
            <person name="Uhlig S."/>
            <person name="Proctor R.H."/>
        </authorList>
    </citation>
    <scope>NUCLEOTIDE SEQUENCE [LARGE SCALE GENOMIC DNA]</scope>
    <source>
        <strain evidence="12 13">NRRL 20693</strain>
    </source>
</reference>
<dbReference type="Pfam" id="PF00096">
    <property type="entry name" value="zf-C2H2"/>
    <property type="match status" value="2"/>
</dbReference>
<keyword evidence="5" id="KW-0805">Transcription regulation</keyword>
<dbReference type="CDD" id="cd00067">
    <property type="entry name" value="GAL4"/>
    <property type="match status" value="1"/>
</dbReference>
<evidence type="ECO:0000259" key="10">
    <source>
        <dbReference type="PROSITE" id="PS50048"/>
    </source>
</evidence>